<evidence type="ECO:0000313" key="3">
    <source>
        <dbReference type="Proteomes" id="UP000191901"/>
    </source>
</evidence>
<proteinExistence type="predicted"/>
<sequence>MSPVLAQVERRLSVIRNAVKLVLENHNYEQVYCNQRKNSGKSFSNRERAFFKLLIMTWIFFIVAYRPFYLWLSRDQAVLQHCSIEVICIMSLMKFTRNHNSTAIKS</sequence>
<keyword evidence="1" id="KW-0812">Transmembrane</keyword>
<keyword evidence="3" id="KW-1185">Reference proteome</keyword>
<evidence type="ECO:0000256" key="1">
    <source>
        <dbReference type="SAM" id="Phobius"/>
    </source>
</evidence>
<dbReference type="AlphaFoldDB" id="A0A1Z3HJ84"/>
<feature type="transmembrane region" description="Helical" evidence="1">
    <location>
        <begin position="49"/>
        <end position="72"/>
    </location>
</feature>
<keyword evidence="1" id="KW-0472">Membrane</keyword>
<evidence type="ECO:0000313" key="2">
    <source>
        <dbReference type="EMBL" id="ASC70369.1"/>
    </source>
</evidence>
<reference evidence="2 3" key="1">
    <citation type="journal article" date="2016" name="Biochim. Biophys. Acta">
        <title>Characterization of red-shifted phycobilisomes isolated from the chlorophyll f-containing cyanobacterium Halomicronema hongdechloris.</title>
        <authorList>
            <person name="Li Y."/>
            <person name="Lin Y."/>
            <person name="Garvey C.J."/>
            <person name="Birch D."/>
            <person name="Corkery R.W."/>
            <person name="Loughlin P.C."/>
            <person name="Scheer H."/>
            <person name="Willows R.D."/>
            <person name="Chen M."/>
        </authorList>
    </citation>
    <scope>NUCLEOTIDE SEQUENCE [LARGE SCALE GENOMIC DNA]</scope>
    <source>
        <strain evidence="2 3">C2206</strain>
    </source>
</reference>
<protein>
    <submittedName>
        <fullName evidence="2">Uncharacterized protein</fullName>
    </submittedName>
</protein>
<dbReference type="Proteomes" id="UP000191901">
    <property type="component" value="Chromosome"/>
</dbReference>
<gene>
    <name evidence="2" type="ORF">XM38_013070</name>
</gene>
<name>A0A1Z3HJ84_9CYAN</name>
<organism evidence="2 3">
    <name type="scientific">Halomicronema hongdechloris C2206</name>
    <dbReference type="NCBI Taxonomy" id="1641165"/>
    <lineage>
        <taxon>Bacteria</taxon>
        <taxon>Bacillati</taxon>
        <taxon>Cyanobacteriota</taxon>
        <taxon>Cyanophyceae</taxon>
        <taxon>Nodosilineales</taxon>
        <taxon>Nodosilineaceae</taxon>
        <taxon>Halomicronema</taxon>
    </lineage>
</organism>
<accession>A0A1Z3HJ84</accession>
<dbReference type="EMBL" id="CP021983">
    <property type="protein sequence ID" value="ASC70369.1"/>
    <property type="molecule type" value="Genomic_DNA"/>
</dbReference>
<keyword evidence="1" id="KW-1133">Transmembrane helix</keyword>
<dbReference type="KEGG" id="hhg:XM38_013070"/>